<organism evidence="1 2">
    <name type="scientific">Sphingobacterium populi</name>
    <dbReference type="NCBI Taxonomy" id="1812824"/>
    <lineage>
        <taxon>Bacteria</taxon>
        <taxon>Pseudomonadati</taxon>
        <taxon>Bacteroidota</taxon>
        <taxon>Sphingobacteriia</taxon>
        <taxon>Sphingobacteriales</taxon>
        <taxon>Sphingobacteriaceae</taxon>
        <taxon>Sphingobacterium</taxon>
    </lineage>
</organism>
<dbReference type="EMBL" id="JBHUMB010000005">
    <property type="protein sequence ID" value="MFD2741955.1"/>
    <property type="molecule type" value="Genomic_DNA"/>
</dbReference>
<keyword evidence="2" id="KW-1185">Reference proteome</keyword>
<gene>
    <name evidence="1" type="ORF">ACFSQ6_00945</name>
</gene>
<sequence length="411" mass="46087">MKKFGALYLLSAGLVMIMVLMGFVEMITGSRAAAWGVGAFSLFMSFAPKAQGAFFDTMNPDLSALAKYVGKYRKQIYTRFINGLTIFQDVNARYGVKDREQLLKLKINNQPKPFTGVFSPRGNDIVFSDQELTVEKWQRDFQIQPDRYRDTYLSSLRGRGEGANNMTIPFAQFTFEQVNKQLAADINDVTVWWGEGKTAFSAYSSSATYAVDDLIHYVVNGETRFYEVTASTSAGETPLTAPQKFKAADAKAITEGLGTKIRKARANMLIKNVISTGAITRDNAYEQFKAVWRGAPEWLRTQGGILYCSFSNFEKLLDSFENISKYTEKDGTMKYLPLTDKKCELRPVTWKTGSDSLEVVSKDNLIAATDEESDYSDIRVIPQMYHLDYGITGVLGFGVQDYDAMAINDQI</sequence>
<dbReference type="Proteomes" id="UP001597418">
    <property type="component" value="Unassembled WGS sequence"/>
</dbReference>
<dbReference type="RefSeq" id="WP_066753143.1">
    <property type="nucleotide sequence ID" value="NZ_JBHUMB010000005.1"/>
</dbReference>
<comment type="caution">
    <text evidence="1">The sequence shown here is derived from an EMBL/GenBank/DDBJ whole genome shotgun (WGS) entry which is preliminary data.</text>
</comment>
<proteinExistence type="predicted"/>
<protein>
    <submittedName>
        <fullName evidence="1">Uncharacterized protein</fullName>
    </submittedName>
</protein>
<evidence type="ECO:0000313" key="1">
    <source>
        <dbReference type="EMBL" id="MFD2741955.1"/>
    </source>
</evidence>
<reference evidence="2" key="1">
    <citation type="journal article" date="2019" name="Int. J. Syst. Evol. Microbiol.">
        <title>The Global Catalogue of Microorganisms (GCM) 10K type strain sequencing project: providing services to taxonomists for standard genome sequencing and annotation.</title>
        <authorList>
            <consortium name="The Broad Institute Genomics Platform"/>
            <consortium name="The Broad Institute Genome Sequencing Center for Infectious Disease"/>
            <person name="Wu L."/>
            <person name="Ma J."/>
        </authorList>
    </citation>
    <scope>NUCLEOTIDE SEQUENCE [LARGE SCALE GENOMIC DNA]</scope>
    <source>
        <strain evidence="2">KCTC 42247</strain>
    </source>
</reference>
<evidence type="ECO:0000313" key="2">
    <source>
        <dbReference type="Proteomes" id="UP001597418"/>
    </source>
</evidence>
<name>A0ABW5U7Z9_9SPHI</name>
<accession>A0ABW5U7Z9</accession>